<reference evidence="2" key="1">
    <citation type="submission" date="2024-01" db="EMBL/GenBank/DDBJ databases">
        <title>First draft genome sequence data of TA4-1, the type strain of Gram-positive actinobacterium Streptomyces chiangmaiensis.</title>
        <authorList>
            <person name="Yasawong M."/>
            <person name="Nantapong N."/>
        </authorList>
    </citation>
    <scope>NUCLEOTIDE SEQUENCE</scope>
    <source>
        <strain evidence="2">TA4-1</strain>
    </source>
</reference>
<evidence type="ECO:0000313" key="3">
    <source>
        <dbReference type="Proteomes" id="UP001333996"/>
    </source>
</evidence>
<gene>
    <name evidence="2" type="ORF">VXC91_23990</name>
</gene>
<feature type="region of interest" description="Disordered" evidence="1">
    <location>
        <begin position="78"/>
        <end position="97"/>
    </location>
</feature>
<organism evidence="2 3">
    <name type="scientific">Streptomyces chiangmaiensis</name>
    <dbReference type="NCBI Taxonomy" id="766497"/>
    <lineage>
        <taxon>Bacteria</taxon>
        <taxon>Bacillati</taxon>
        <taxon>Actinomycetota</taxon>
        <taxon>Actinomycetes</taxon>
        <taxon>Kitasatosporales</taxon>
        <taxon>Streptomycetaceae</taxon>
        <taxon>Streptomyces</taxon>
    </lineage>
</organism>
<comment type="caution">
    <text evidence="2">The sequence shown here is derived from an EMBL/GenBank/DDBJ whole genome shotgun (WGS) entry which is preliminary data.</text>
</comment>
<proteinExistence type="predicted"/>
<dbReference type="RefSeq" id="WP_329509391.1">
    <property type="nucleotide sequence ID" value="NZ_BAAAYZ010000104.1"/>
</dbReference>
<protein>
    <submittedName>
        <fullName evidence="2">Uncharacterized protein</fullName>
    </submittedName>
</protein>
<dbReference type="Proteomes" id="UP001333996">
    <property type="component" value="Unassembled WGS sequence"/>
</dbReference>
<sequence length="97" mass="10620">MNALRRLPWQDNGKPAYVTPGDGIVNALADTMENMTLAQAEDLADQAARMARDSKANARDMRPVLALLAGAVNVARLRGERLGEDSDEERAQRDADR</sequence>
<keyword evidence="3" id="KW-1185">Reference proteome</keyword>
<evidence type="ECO:0000256" key="1">
    <source>
        <dbReference type="SAM" id="MobiDB-lite"/>
    </source>
</evidence>
<name>A0ABU7FLJ0_9ACTN</name>
<accession>A0ABU7FLJ0</accession>
<dbReference type="EMBL" id="JAYWVC010000090">
    <property type="protein sequence ID" value="MED7824967.1"/>
    <property type="molecule type" value="Genomic_DNA"/>
</dbReference>
<evidence type="ECO:0000313" key="2">
    <source>
        <dbReference type="EMBL" id="MED7824967.1"/>
    </source>
</evidence>